<feature type="coiled-coil region" evidence="1">
    <location>
        <begin position="40"/>
        <end position="117"/>
    </location>
</feature>
<evidence type="ECO:0000256" key="1">
    <source>
        <dbReference type="SAM" id="Coils"/>
    </source>
</evidence>
<name>A0A8J5CNL6_CHIOP</name>
<comment type="caution">
    <text evidence="3">The sequence shown here is derived from an EMBL/GenBank/DDBJ whole genome shotgun (WGS) entry which is preliminary data.</text>
</comment>
<proteinExistence type="predicted"/>
<gene>
    <name evidence="3" type="primary">Exoc1_0</name>
    <name evidence="3" type="ORF">GWK47_014069</name>
</gene>
<dbReference type="GO" id="GO:0000145">
    <property type="term" value="C:exocyst"/>
    <property type="evidence" value="ECO:0007669"/>
    <property type="project" value="InterPro"/>
</dbReference>
<dbReference type="GO" id="GO:0005546">
    <property type="term" value="F:phosphatidylinositol-4,5-bisphosphate binding"/>
    <property type="evidence" value="ECO:0007669"/>
    <property type="project" value="TreeGrafter"/>
</dbReference>
<dbReference type="InterPro" id="IPR019160">
    <property type="entry name" value="Sec3_CC"/>
</dbReference>
<dbReference type="PANTHER" id="PTHR16092">
    <property type="entry name" value="SEC3/SYNTAXIN-RELATED"/>
    <property type="match status" value="1"/>
</dbReference>
<keyword evidence="4" id="KW-1185">Reference proteome</keyword>
<dbReference type="AlphaFoldDB" id="A0A8J5CNL6"/>
<evidence type="ECO:0000259" key="2">
    <source>
        <dbReference type="Pfam" id="PF09763"/>
    </source>
</evidence>
<accession>A0A8J5CNL6</accession>
<keyword evidence="1" id="KW-0175">Coiled coil</keyword>
<feature type="domain" description="Exocyst complex component Sec3 coiled-coil" evidence="2">
    <location>
        <begin position="61"/>
        <end position="116"/>
    </location>
</feature>
<dbReference type="OrthoDB" id="27109at2759"/>
<dbReference type="Pfam" id="PF09763">
    <property type="entry name" value="Sec3_CC"/>
    <property type="match status" value="1"/>
</dbReference>
<dbReference type="EMBL" id="JACEEZ010020499">
    <property type="protein sequence ID" value="KAG0714482.1"/>
    <property type="molecule type" value="Genomic_DNA"/>
</dbReference>
<protein>
    <submittedName>
        <fullName evidence="3">Exocyst complex component 1</fullName>
    </submittedName>
</protein>
<evidence type="ECO:0000313" key="3">
    <source>
        <dbReference type="EMBL" id="KAG0714482.1"/>
    </source>
</evidence>
<evidence type="ECO:0000313" key="4">
    <source>
        <dbReference type="Proteomes" id="UP000770661"/>
    </source>
</evidence>
<dbReference type="GO" id="GO:0006893">
    <property type="term" value="P:Golgi to plasma membrane transport"/>
    <property type="evidence" value="ECO:0007669"/>
    <property type="project" value="TreeGrafter"/>
</dbReference>
<dbReference type="PANTHER" id="PTHR16092:SF14">
    <property type="entry name" value="EXOCYST COMPLEX COMPONENT 1 ISOFORM X1"/>
    <property type="match status" value="1"/>
</dbReference>
<dbReference type="Proteomes" id="UP000770661">
    <property type="component" value="Unassembled WGS sequence"/>
</dbReference>
<sequence>MVKKALQGKDVSSIPKLEKTIPLDTMDAVLEEEGDYQALSEREQQDLERLMEQCDSAVSNAEAFAEQLSRDLSMLDGANIHTMMASEAQVKALMEMIDSAYTEAEKIEERLDSYDEIYAACKGFN</sequence>
<reference evidence="3" key="1">
    <citation type="submission" date="2020-07" db="EMBL/GenBank/DDBJ databases">
        <title>The High-quality genome of the commercially important snow crab, Chionoecetes opilio.</title>
        <authorList>
            <person name="Jeong J.-H."/>
            <person name="Ryu S."/>
        </authorList>
    </citation>
    <scope>NUCLEOTIDE SEQUENCE</scope>
    <source>
        <strain evidence="3">MADBK_172401_WGS</strain>
        <tissue evidence="3">Digestive gland</tissue>
    </source>
</reference>
<dbReference type="GO" id="GO:0006887">
    <property type="term" value="P:exocytosis"/>
    <property type="evidence" value="ECO:0007669"/>
    <property type="project" value="InterPro"/>
</dbReference>
<organism evidence="3 4">
    <name type="scientific">Chionoecetes opilio</name>
    <name type="common">Atlantic snow crab</name>
    <name type="synonym">Cancer opilio</name>
    <dbReference type="NCBI Taxonomy" id="41210"/>
    <lineage>
        <taxon>Eukaryota</taxon>
        <taxon>Metazoa</taxon>
        <taxon>Ecdysozoa</taxon>
        <taxon>Arthropoda</taxon>
        <taxon>Crustacea</taxon>
        <taxon>Multicrustacea</taxon>
        <taxon>Malacostraca</taxon>
        <taxon>Eumalacostraca</taxon>
        <taxon>Eucarida</taxon>
        <taxon>Decapoda</taxon>
        <taxon>Pleocyemata</taxon>
        <taxon>Brachyura</taxon>
        <taxon>Eubrachyura</taxon>
        <taxon>Majoidea</taxon>
        <taxon>Majidae</taxon>
        <taxon>Chionoecetes</taxon>
    </lineage>
</organism>
<dbReference type="GO" id="GO:0005886">
    <property type="term" value="C:plasma membrane"/>
    <property type="evidence" value="ECO:0007669"/>
    <property type="project" value="TreeGrafter"/>
</dbReference>